<feature type="region of interest" description="Disordered" evidence="1">
    <location>
        <begin position="1"/>
        <end position="22"/>
    </location>
</feature>
<sequence>MADERFTHGGGPARGPPDGAGQEDRLAALGLVLNAVVLRSARYLDAAAPRPYVRVCPAWFGPRGLCLSAIAAIVGRARCMAAHAEVP</sequence>
<keyword evidence="3" id="KW-1185">Reference proteome</keyword>
<name>A0A3M0HWH6_9ACTN</name>
<dbReference type="Proteomes" id="UP000270471">
    <property type="component" value="Unassembled WGS sequence"/>
</dbReference>
<dbReference type="RefSeq" id="WP_121894788.1">
    <property type="nucleotide sequence ID" value="NZ_PENI01000043.1"/>
</dbReference>
<organism evidence="2 3">
    <name type="scientific">Streptomyces shenzhenensis</name>
    <dbReference type="NCBI Taxonomy" id="943815"/>
    <lineage>
        <taxon>Bacteria</taxon>
        <taxon>Bacillati</taxon>
        <taxon>Actinomycetota</taxon>
        <taxon>Actinomycetes</taxon>
        <taxon>Kitasatosporales</taxon>
        <taxon>Streptomycetaceae</taxon>
        <taxon>Streptomyces</taxon>
    </lineage>
</organism>
<accession>A0A3M0HWH6</accession>
<protein>
    <submittedName>
        <fullName evidence="2">Uncharacterized protein</fullName>
    </submittedName>
</protein>
<gene>
    <name evidence="2" type="ORF">CTZ28_40370</name>
</gene>
<comment type="caution">
    <text evidence="2">The sequence shown here is derived from an EMBL/GenBank/DDBJ whole genome shotgun (WGS) entry which is preliminary data.</text>
</comment>
<reference evidence="2 3" key="1">
    <citation type="submission" date="2017-11" db="EMBL/GenBank/DDBJ databases">
        <title>Draft genome of actinobacteria isolated from guarana (Paullinia cupana (Mart.) Ducke.</title>
        <authorList>
            <person name="Siqueira K.A."/>
            <person name="Liotti R.G."/>
            <person name="Mendes T.A.O."/>
            <person name="Soares M.A."/>
        </authorList>
    </citation>
    <scope>NUCLEOTIDE SEQUENCE [LARGE SCALE GENOMIC DNA]</scope>
    <source>
        <strain evidence="2 3">193</strain>
    </source>
</reference>
<evidence type="ECO:0000256" key="1">
    <source>
        <dbReference type="SAM" id="MobiDB-lite"/>
    </source>
</evidence>
<dbReference type="EMBL" id="PENI01000043">
    <property type="protein sequence ID" value="RMB80370.1"/>
    <property type="molecule type" value="Genomic_DNA"/>
</dbReference>
<dbReference type="AlphaFoldDB" id="A0A3M0HWH6"/>
<evidence type="ECO:0000313" key="3">
    <source>
        <dbReference type="Proteomes" id="UP000270471"/>
    </source>
</evidence>
<proteinExistence type="predicted"/>
<evidence type="ECO:0000313" key="2">
    <source>
        <dbReference type="EMBL" id="RMB80370.1"/>
    </source>
</evidence>